<feature type="non-terminal residue" evidence="1">
    <location>
        <position position="52"/>
    </location>
</feature>
<accession>A0ACA9RXK5</accession>
<name>A0ACA9RXK5_9GLOM</name>
<comment type="caution">
    <text evidence="1">The sequence shown here is derived from an EMBL/GenBank/DDBJ whole genome shotgun (WGS) entry which is preliminary data.</text>
</comment>
<reference evidence="1" key="1">
    <citation type="submission" date="2021-06" db="EMBL/GenBank/DDBJ databases">
        <authorList>
            <person name="Kallberg Y."/>
            <person name="Tangrot J."/>
            <person name="Rosling A."/>
        </authorList>
    </citation>
    <scope>NUCLEOTIDE SEQUENCE</scope>
    <source>
        <strain evidence="1">MA461A</strain>
    </source>
</reference>
<sequence length="52" mass="5987">GHIDYSVRTPILGWDKLTVHTKYQSQSYGTTKKRPPELLNAEILLNKIFSNN</sequence>
<dbReference type="EMBL" id="CAJVQC010078671">
    <property type="protein sequence ID" value="CAG8816526.1"/>
    <property type="molecule type" value="Genomic_DNA"/>
</dbReference>
<gene>
    <name evidence="1" type="ORF">RPERSI_LOCUS24475</name>
</gene>
<evidence type="ECO:0000313" key="1">
    <source>
        <dbReference type="EMBL" id="CAG8816526.1"/>
    </source>
</evidence>
<evidence type="ECO:0000313" key="2">
    <source>
        <dbReference type="Proteomes" id="UP000789920"/>
    </source>
</evidence>
<organism evidence="1 2">
    <name type="scientific">Racocetra persica</name>
    <dbReference type="NCBI Taxonomy" id="160502"/>
    <lineage>
        <taxon>Eukaryota</taxon>
        <taxon>Fungi</taxon>
        <taxon>Fungi incertae sedis</taxon>
        <taxon>Mucoromycota</taxon>
        <taxon>Glomeromycotina</taxon>
        <taxon>Glomeromycetes</taxon>
        <taxon>Diversisporales</taxon>
        <taxon>Gigasporaceae</taxon>
        <taxon>Racocetra</taxon>
    </lineage>
</organism>
<dbReference type="Proteomes" id="UP000789920">
    <property type="component" value="Unassembled WGS sequence"/>
</dbReference>
<proteinExistence type="predicted"/>
<feature type="non-terminal residue" evidence="1">
    <location>
        <position position="1"/>
    </location>
</feature>
<keyword evidence="2" id="KW-1185">Reference proteome</keyword>
<protein>
    <submittedName>
        <fullName evidence="1">9611_t:CDS:1</fullName>
    </submittedName>
</protein>